<keyword evidence="6 7" id="KW-0472">Membrane</keyword>
<sequence length="322" mass="34595">MTWLNDFFGWLLTQAGLDVEGRVGGSILFFCYDTVKIAILLVVVIFLISYIQSYFPPERTRRILGHMHGIWANIVGALMGTVTPFCSCSSIPLFIGFTKAGLPVGVTFSFLISSPMVDLASLILLASVFNWKIAIAYVVLGLVVAVVGGSLMDRMHLEGEIPAFVREGTLVETDEHKSALTRRNRIAYAWGQVGQIVGKVWPYVLIGVGVGALIHNWIPTEVIQAILGDNNPFSVILATLLGAPVYADIFGTLPIAEALVIKGVGVGTVVSFMMSVTVLSIPSLVMLKKVVSGKLMGIFIGVVIVGVVICGYALNAFGMFLV</sequence>
<dbReference type="GO" id="GO:0005886">
    <property type="term" value="C:plasma membrane"/>
    <property type="evidence" value="ECO:0007669"/>
    <property type="project" value="UniProtKB-SubCell"/>
</dbReference>
<organism evidence="8 9">
    <name type="scientific">Paraeggerthella hongkongensis</name>
    <dbReference type="NCBI Taxonomy" id="230658"/>
    <lineage>
        <taxon>Bacteria</taxon>
        <taxon>Bacillati</taxon>
        <taxon>Actinomycetota</taxon>
        <taxon>Coriobacteriia</taxon>
        <taxon>Eggerthellales</taxon>
        <taxon>Eggerthellaceae</taxon>
        <taxon>Paraeggerthella</taxon>
    </lineage>
</organism>
<evidence type="ECO:0000256" key="3">
    <source>
        <dbReference type="ARBA" id="ARBA00022475"/>
    </source>
</evidence>
<evidence type="ECO:0000256" key="2">
    <source>
        <dbReference type="ARBA" id="ARBA00006386"/>
    </source>
</evidence>
<reference evidence="9" key="1">
    <citation type="submission" date="2018-05" db="EMBL/GenBank/DDBJ databases">
        <title>Genome Sequencing of selected type strains of the family Eggerthellaceae.</title>
        <authorList>
            <person name="Danylec N."/>
            <person name="Stoll D.A."/>
            <person name="Doetsch A."/>
            <person name="Huch M."/>
        </authorList>
    </citation>
    <scope>NUCLEOTIDE SEQUENCE [LARGE SCALE GENOMIC DNA]</scope>
    <source>
        <strain evidence="9">DSM 16106</strain>
    </source>
</reference>
<dbReference type="PANTHER" id="PTHR42775">
    <property type="entry name" value="PERMEASE RV2963-RELATED"/>
    <property type="match status" value="1"/>
</dbReference>
<feature type="transmembrane region" description="Helical" evidence="7">
    <location>
        <begin position="297"/>
        <end position="321"/>
    </location>
</feature>
<comment type="caution">
    <text evidence="8">The sequence shown here is derived from an EMBL/GenBank/DDBJ whole genome shotgun (WGS) entry which is preliminary data.</text>
</comment>
<evidence type="ECO:0000256" key="1">
    <source>
        <dbReference type="ARBA" id="ARBA00004651"/>
    </source>
</evidence>
<gene>
    <name evidence="8" type="ORF">DMP08_04595</name>
</gene>
<evidence type="ECO:0008006" key="10">
    <source>
        <dbReference type="Google" id="ProtNLM"/>
    </source>
</evidence>
<keyword evidence="3" id="KW-1003">Cell membrane</keyword>
<dbReference type="AlphaFoldDB" id="A0A3N0BFB4"/>
<dbReference type="InterPro" id="IPR053166">
    <property type="entry name" value="UPF0718_permease"/>
</dbReference>
<feature type="transmembrane region" description="Helical" evidence="7">
    <location>
        <begin position="259"/>
        <end position="285"/>
    </location>
</feature>
<name>A0A3N0BFB4_9ACTN</name>
<evidence type="ECO:0000256" key="5">
    <source>
        <dbReference type="ARBA" id="ARBA00022989"/>
    </source>
</evidence>
<evidence type="ECO:0000256" key="7">
    <source>
        <dbReference type="SAM" id="Phobius"/>
    </source>
</evidence>
<dbReference type="Pfam" id="PF03773">
    <property type="entry name" value="ArsP_1"/>
    <property type="match status" value="1"/>
</dbReference>
<dbReference type="InterPro" id="IPR005524">
    <property type="entry name" value="DUF318"/>
</dbReference>
<feature type="transmembrane region" description="Helical" evidence="7">
    <location>
        <begin position="70"/>
        <end position="95"/>
    </location>
</feature>
<keyword evidence="5 7" id="KW-1133">Transmembrane helix</keyword>
<dbReference type="Proteomes" id="UP000278632">
    <property type="component" value="Unassembled WGS sequence"/>
</dbReference>
<evidence type="ECO:0000313" key="8">
    <source>
        <dbReference type="EMBL" id="RNL46086.1"/>
    </source>
</evidence>
<dbReference type="EMBL" id="QICD01000006">
    <property type="protein sequence ID" value="RNL46086.1"/>
    <property type="molecule type" value="Genomic_DNA"/>
</dbReference>
<keyword evidence="4 7" id="KW-0812">Transmembrane</keyword>
<dbReference type="PANTHER" id="PTHR42775:SF2">
    <property type="entry name" value="PERMEASE"/>
    <property type="match status" value="1"/>
</dbReference>
<dbReference type="OrthoDB" id="9810876at2"/>
<feature type="transmembrane region" description="Helical" evidence="7">
    <location>
        <begin position="101"/>
        <end position="126"/>
    </location>
</feature>
<keyword evidence="9" id="KW-1185">Reference proteome</keyword>
<proteinExistence type="inferred from homology"/>
<feature type="transmembrane region" description="Helical" evidence="7">
    <location>
        <begin position="200"/>
        <end position="218"/>
    </location>
</feature>
<accession>A0A3N0BFB4</accession>
<feature type="transmembrane region" description="Helical" evidence="7">
    <location>
        <begin position="230"/>
        <end position="247"/>
    </location>
</feature>
<evidence type="ECO:0000256" key="4">
    <source>
        <dbReference type="ARBA" id="ARBA00022692"/>
    </source>
</evidence>
<comment type="similarity">
    <text evidence="2">Belongs to the UPF0718 family.</text>
</comment>
<feature type="transmembrane region" description="Helical" evidence="7">
    <location>
        <begin position="133"/>
        <end position="152"/>
    </location>
</feature>
<comment type="subcellular location">
    <subcellularLocation>
        <location evidence="1">Cell membrane</location>
        <topology evidence="1">Multi-pass membrane protein</topology>
    </subcellularLocation>
</comment>
<evidence type="ECO:0000313" key="9">
    <source>
        <dbReference type="Proteomes" id="UP000278632"/>
    </source>
</evidence>
<evidence type="ECO:0000256" key="6">
    <source>
        <dbReference type="ARBA" id="ARBA00023136"/>
    </source>
</evidence>
<protein>
    <recommendedName>
        <fullName evidence="10">Permease</fullName>
    </recommendedName>
</protein>
<feature type="transmembrane region" description="Helical" evidence="7">
    <location>
        <begin position="27"/>
        <end position="50"/>
    </location>
</feature>